<name>A0A2M8LQI0_9ACTN</name>
<comment type="caution">
    <text evidence="2">The sequence shown here is derived from an EMBL/GenBank/DDBJ whole genome shotgun (WGS) entry which is preliminary data.</text>
</comment>
<dbReference type="EMBL" id="PGGW01000069">
    <property type="protein sequence ID" value="PJE94217.1"/>
    <property type="molecule type" value="Genomic_DNA"/>
</dbReference>
<organism evidence="2 3">
    <name type="scientific">Streptomyces carminius</name>
    <dbReference type="NCBI Taxonomy" id="2665496"/>
    <lineage>
        <taxon>Bacteria</taxon>
        <taxon>Bacillati</taxon>
        <taxon>Actinomycetota</taxon>
        <taxon>Actinomycetes</taxon>
        <taxon>Kitasatosporales</taxon>
        <taxon>Streptomycetaceae</taxon>
        <taxon>Streptomyces</taxon>
    </lineage>
</organism>
<dbReference type="AlphaFoldDB" id="A0A2M8LQI0"/>
<dbReference type="Proteomes" id="UP000230407">
    <property type="component" value="Unassembled WGS sequence"/>
</dbReference>
<proteinExistence type="predicted"/>
<keyword evidence="3" id="KW-1185">Reference proteome</keyword>
<sequence length="166" mass="17233">MPISSIRGPATACLLVSGILTLTACGSSDDTGLRTEREAEPATLPAGEPEAVVGDLYYVAPGQIRVGERVVTLTEETAIWGMGRLCGESGAERPARCTMEQFRASLVDGDIRVRVLTEGDRAVEILDEYVLGDPAGAGPGPTAGTGRGTEENTEKGADGNERTTGP</sequence>
<gene>
    <name evidence="2" type="ORF">CUT44_28485</name>
</gene>
<evidence type="ECO:0000313" key="2">
    <source>
        <dbReference type="EMBL" id="PJE94217.1"/>
    </source>
</evidence>
<evidence type="ECO:0000313" key="3">
    <source>
        <dbReference type="Proteomes" id="UP000230407"/>
    </source>
</evidence>
<reference evidence="2 3" key="1">
    <citation type="submission" date="2017-11" db="EMBL/GenBank/DDBJ databases">
        <title>Streptomyces carmine sp. nov., a novel actinomycete isolated from Sophora alopecuroides in Xinjiang, China.</title>
        <authorList>
            <person name="Wang Y."/>
            <person name="Luo X."/>
            <person name="Wan C."/>
            <person name="Zhang L."/>
        </authorList>
    </citation>
    <scope>NUCLEOTIDE SEQUENCE [LARGE SCALE GENOMIC DNA]</scope>
    <source>
        <strain evidence="2 3">TRM SA0054</strain>
    </source>
</reference>
<feature type="compositionally biased region" description="Basic and acidic residues" evidence="1">
    <location>
        <begin position="148"/>
        <end position="166"/>
    </location>
</feature>
<feature type="region of interest" description="Disordered" evidence="1">
    <location>
        <begin position="131"/>
        <end position="166"/>
    </location>
</feature>
<feature type="compositionally biased region" description="Gly residues" evidence="1">
    <location>
        <begin position="135"/>
        <end position="147"/>
    </location>
</feature>
<accession>A0A2M8LQI0</accession>
<dbReference type="RefSeq" id="WP_100204829.1">
    <property type="nucleotide sequence ID" value="NZ_PGGW01000069.1"/>
</dbReference>
<protein>
    <recommendedName>
        <fullName evidence="4">Lipoprotein</fullName>
    </recommendedName>
</protein>
<evidence type="ECO:0000256" key="1">
    <source>
        <dbReference type="SAM" id="MobiDB-lite"/>
    </source>
</evidence>
<dbReference type="PROSITE" id="PS51257">
    <property type="entry name" value="PROKAR_LIPOPROTEIN"/>
    <property type="match status" value="1"/>
</dbReference>
<evidence type="ECO:0008006" key="4">
    <source>
        <dbReference type="Google" id="ProtNLM"/>
    </source>
</evidence>